<dbReference type="AlphaFoldDB" id="A0A8F2W6D7"/>
<feature type="compositionally biased region" description="Basic and acidic residues" evidence="1">
    <location>
        <begin position="44"/>
        <end position="64"/>
    </location>
</feature>
<dbReference type="PANTHER" id="PTHR13268:SF0">
    <property type="entry name" value="BCAS3 MICROTUBULE ASSOCIATED CELL MIGRATION FACTOR"/>
    <property type="match status" value="1"/>
</dbReference>
<dbReference type="InterPro" id="IPR015943">
    <property type="entry name" value="WD40/YVTN_repeat-like_dom_sf"/>
</dbReference>
<dbReference type="EMBL" id="CP076755">
    <property type="protein sequence ID" value="QWW25831.1"/>
    <property type="molecule type" value="Genomic_DNA"/>
</dbReference>
<name>A0A8F2W6D7_CANAR</name>
<dbReference type="Gene3D" id="2.130.10.10">
    <property type="entry name" value="YVTN repeat-like/Quinoprotein amine dehydrogenase"/>
    <property type="match status" value="1"/>
</dbReference>
<dbReference type="SUPFAM" id="SSF50978">
    <property type="entry name" value="WD40 repeat-like"/>
    <property type="match status" value="1"/>
</dbReference>
<dbReference type="GO" id="GO:0005737">
    <property type="term" value="C:cytoplasm"/>
    <property type="evidence" value="ECO:0007669"/>
    <property type="project" value="TreeGrafter"/>
</dbReference>
<evidence type="ECO:0000256" key="1">
    <source>
        <dbReference type="SAM" id="MobiDB-lite"/>
    </source>
</evidence>
<sequence length="711" mass="78829">MSQLSGTRTAYTNSRPTNPKRGHRLGTLSATWNKIKAATIDSGDGSHAEEVIDDGEARTDKHSTSEVGNGSAKDALENGSSDTKKAGVKPEFVEIGPRGEVYIYYQDSFVLELWDWNCTQRDTLTFIRSVQFQEPGITAFKVGEIHGTSAMVTTSNDSLIIHTSDRTSSSVKLPKFFASPFTIKISKSVICVASADGYVALYSVEKPRLELIPVRLRSLFQTITRPLADNNCLRIDEDAVILKTSTTDKMPVFDLQGSWLAYCPTKHEMDHQKHLLHSDSATLKKKSSNRKCSFTDVKLPPQGPLLMRVVSSISGSALDKLFALSESGTKTFREYWSKPKSEKQNIIDKDVSLHSISSNISQALYSTASKIKKSALDSGDHRYIRVINLDNGQMIATFKPPAGVSQLSLSPYDLQLVHASFKGDSFYLWDLYKLPNEASLVGKFTRGNTSATVKEIMWFVNTDDQSSPAGTNSGFGCISKKKGSLHWYNINYLSCGNEADNYPNRLGGKSNKNMLGNGQFLDSWVLPSIGAAKFMKLPRAANVPTSSAEDKLSANWLYKSNQLAFLDNRGNIRLVSPLNGKHTFKYVLPKESTTADSSSSFSSFLSPSRSRLMPTNEKDYDTPLAQTEIETCNKYLSVINDKRFELSIFDIEDEEDVFDYLREIEPQIPSKTVDFGGVTTNPSQYEETEKNLIPDLDTGLLIDPETSAEET</sequence>
<proteinExistence type="predicted"/>
<dbReference type="GO" id="GO:0042594">
    <property type="term" value="P:response to starvation"/>
    <property type="evidence" value="ECO:0007669"/>
    <property type="project" value="TreeGrafter"/>
</dbReference>
<feature type="compositionally biased region" description="Polar residues" evidence="1">
    <location>
        <begin position="1"/>
        <end position="17"/>
    </location>
</feature>
<feature type="region of interest" description="Disordered" evidence="1">
    <location>
        <begin position="39"/>
        <end position="85"/>
    </location>
</feature>
<reference evidence="2" key="1">
    <citation type="submission" date="2021-06" db="EMBL/GenBank/DDBJ databases">
        <title>Candida auris outbreak in lebanese hospital.</title>
        <authorList>
            <person name="Finianos M."/>
        </authorList>
    </citation>
    <scope>NUCLEOTIDE SEQUENCE</scope>
    <source>
        <strain evidence="2">CA7LBN</strain>
    </source>
</reference>
<dbReference type="InterPro" id="IPR036322">
    <property type="entry name" value="WD40_repeat_dom_sf"/>
</dbReference>
<dbReference type="GO" id="GO:0006914">
    <property type="term" value="P:autophagy"/>
    <property type="evidence" value="ECO:0007669"/>
    <property type="project" value="InterPro"/>
</dbReference>
<dbReference type="PANTHER" id="PTHR13268">
    <property type="entry name" value="BREAST CARCINOMA AMPLIFIED SEQUENCE 3"/>
    <property type="match status" value="1"/>
</dbReference>
<dbReference type="InterPro" id="IPR045142">
    <property type="entry name" value="BCAS3-like"/>
</dbReference>
<protein>
    <submittedName>
        <fullName evidence="2">Uncharacterized protein</fullName>
    </submittedName>
</protein>
<organism evidence="2">
    <name type="scientific">Candidozyma auris</name>
    <name type="common">Yeast</name>
    <name type="synonym">Candida auris</name>
    <dbReference type="NCBI Taxonomy" id="498019"/>
    <lineage>
        <taxon>Eukaryota</taxon>
        <taxon>Fungi</taxon>
        <taxon>Dikarya</taxon>
        <taxon>Ascomycota</taxon>
        <taxon>Saccharomycotina</taxon>
        <taxon>Pichiomycetes</taxon>
        <taxon>Metschnikowiaceae</taxon>
        <taxon>Candidozyma</taxon>
    </lineage>
</organism>
<accession>A0A8F2W6D7</accession>
<dbReference type="Proteomes" id="UP000825438">
    <property type="component" value="Chromosome VII"/>
</dbReference>
<feature type="region of interest" description="Disordered" evidence="1">
    <location>
        <begin position="1"/>
        <end position="26"/>
    </location>
</feature>
<feature type="region of interest" description="Disordered" evidence="1">
    <location>
        <begin position="672"/>
        <end position="711"/>
    </location>
</feature>
<gene>
    <name evidence="2" type="ORF">CA7LBN_004735</name>
</gene>
<evidence type="ECO:0000313" key="2">
    <source>
        <dbReference type="EMBL" id="QWW25831.1"/>
    </source>
</evidence>